<dbReference type="InParanoid" id="A0A804QNZ8"/>
<dbReference type="PANTHER" id="PTHR43650:SF17">
    <property type="entry name" value="PYROPHOSPHATE--FRUCTOSE 6-PHOSPHATE 1-PHOSPHOTRANSFERASE SUBUNIT ALPHA 1"/>
    <property type="match status" value="1"/>
</dbReference>
<dbReference type="SUPFAM" id="SSF53784">
    <property type="entry name" value="Phosphofructokinase"/>
    <property type="match status" value="1"/>
</dbReference>
<reference evidence="4" key="1">
    <citation type="journal article" date="2009" name="Science">
        <title>The B73 maize genome: complexity, diversity, and dynamics.</title>
        <authorList>
            <person name="Schnable P.S."/>
            <person name="Ware D."/>
            <person name="Fulton R.S."/>
            <person name="Stein J.C."/>
            <person name="Wei F."/>
            <person name="Pasternak S."/>
            <person name="Liang C."/>
            <person name="Zhang J."/>
            <person name="Fulton L."/>
            <person name="Graves T.A."/>
            <person name="Minx P."/>
            <person name="Reily A.D."/>
            <person name="Courtney L."/>
            <person name="Kruchowski S.S."/>
            <person name="Tomlinson C."/>
            <person name="Strong C."/>
            <person name="Delehaunty K."/>
            <person name="Fronick C."/>
            <person name="Courtney B."/>
            <person name="Rock S.M."/>
            <person name="Belter E."/>
            <person name="Du F."/>
            <person name="Kim K."/>
            <person name="Abbott R.M."/>
            <person name="Cotton M."/>
            <person name="Levy A."/>
            <person name="Marchetto P."/>
            <person name="Ochoa K."/>
            <person name="Jackson S.M."/>
            <person name="Gillam B."/>
            <person name="Chen W."/>
            <person name="Yan L."/>
            <person name="Higginbotham J."/>
            <person name="Cardenas M."/>
            <person name="Waligorski J."/>
            <person name="Applebaum E."/>
            <person name="Phelps L."/>
            <person name="Falcone J."/>
            <person name="Kanchi K."/>
            <person name="Thane T."/>
            <person name="Scimone A."/>
            <person name="Thane N."/>
            <person name="Henke J."/>
            <person name="Wang T."/>
            <person name="Ruppert J."/>
            <person name="Shah N."/>
            <person name="Rotter K."/>
            <person name="Hodges J."/>
            <person name="Ingenthron E."/>
            <person name="Cordes M."/>
            <person name="Kohlberg S."/>
            <person name="Sgro J."/>
            <person name="Delgado B."/>
            <person name="Mead K."/>
            <person name="Chinwalla A."/>
            <person name="Leonard S."/>
            <person name="Crouse K."/>
            <person name="Collura K."/>
            <person name="Kudrna D."/>
            <person name="Currie J."/>
            <person name="He R."/>
            <person name="Angelova A."/>
            <person name="Rajasekar S."/>
            <person name="Mueller T."/>
            <person name="Lomeli R."/>
            <person name="Scara G."/>
            <person name="Ko A."/>
            <person name="Delaney K."/>
            <person name="Wissotski M."/>
            <person name="Lopez G."/>
            <person name="Campos D."/>
            <person name="Braidotti M."/>
            <person name="Ashley E."/>
            <person name="Golser W."/>
            <person name="Kim H."/>
            <person name="Lee S."/>
            <person name="Lin J."/>
            <person name="Dujmic Z."/>
            <person name="Kim W."/>
            <person name="Talag J."/>
            <person name="Zuccolo A."/>
            <person name="Fan C."/>
            <person name="Sebastian A."/>
            <person name="Kramer M."/>
            <person name="Spiegel L."/>
            <person name="Nascimento L."/>
            <person name="Zutavern T."/>
            <person name="Miller B."/>
            <person name="Ambroise C."/>
            <person name="Muller S."/>
            <person name="Spooner W."/>
            <person name="Narechania A."/>
            <person name="Ren L."/>
            <person name="Wei S."/>
            <person name="Kumari S."/>
            <person name="Faga B."/>
            <person name="Levy M.J."/>
            <person name="McMahan L."/>
            <person name="Van Buren P."/>
            <person name="Vaughn M.W."/>
            <person name="Ying K."/>
            <person name="Yeh C.-T."/>
            <person name="Emrich S.J."/>
            <person name="Jia Y."/>
            <person name="Kalyanaraman A."/>
            <person name="Hsia A.-P."/>
            <person name="Barbazuk W.B."/>
            <person name="Baucom R.S."/>
            <person name="Brutnell T.P."/>
            <person name="Carpita N.C."/>
            <person name="Chaparro C."/>
            <person name="Chia J.-M."/>
            <person name="Deragon J.-M."/>
            <person name="Estill J.C."/>
            <person name="Fu Y."/>
            <person name="Jeddeloh J.A."/>
            <person name="Han Y."/>
            <person name="Lee H."/>
            <person name="Li P."/>
            <person name="Lisch D.R."/>
            <person name="Liu S."/>
            <person name="Liu Z."/>
            <person name="Nagel D.H."/>
            <person name="McCann M.C."/>
            <person name="SanMiguel P."/>
            <person name="Myers A.M."/>
            <person name="Nettleton D."/>
            <person name="Nguyen J."/>
            <person name="Penning B.W."/>
            <person name="Ponnala L."/>
            <person name="Schneider K.L."/>
            <person name="Schwartz D.C."/>
            <person name="Sharma A."/>
            <person name="Soderlund C."/>
            <person name="Springer N.M."/>
            <person name="Sun Q."/>
            <person name="Wang H."/>
            <person name="Waterman M."/>
            <person name="Westerman R."/>
            <person name="Wolfgruber T.K."/>
            <person name="Yang L."/>
            <person name="Yu Y."/>
            <person name="Zhang L."/>
            <person name="Zhou S."/>
            <person name="Zhu Q."/>
            <person name="Bennetzen J.L."/>
            <person name="Dawe R.K."/>
            <person name="Jiang J."/>
            <person name="Jiang N."/>
            <person name="Presting G.G."/>
            <person name="Wessler S.R."/>
            <person name="Aluru S."/>
            <person name="Martienssen R.A."/>
            <person name="Clifton S.W."/>
            <person name="McCombie W.R."/>
            <person name="Wing R.A."/>
            <person name="Wilson R.K."/>
        </authorList>
    </citation>
    <scope>NUCLEOTIDE SEQUENCE [LARGE SCALE GENOMIC DNA]</scope>
    <source>
        <strain evidence="4">cv. B73</strain>
    </source>
</reference>
<organism evidence="3 4">
    <name type="scientific">Zea mays</name>
    <name type="common">Maize</name>
    <dbReference type="NCBI Taxonomy" id="4577"/>
    <lineage>
        <taxon>Eukaryota</taxon>
        <taxon>Viridiplantae</taxon>
        <taxon>Streptophyta</taxon>
        <taxon>Embryophyta</taxon>
        <taxon>Tracheophyta</taxon>
        <taxon>Spermatophyta</taxon>
        <taxon>Magnoliopsida</taxon>
        <taxon>Liliopsida</taxon>
        <taxon>Poales</taxon>
        <taxon>Poaceae</taxon>
        <taxon>PACMAD clade</taxon>
        <taxon>Panicoideae</taxon>
        <taxon>Andropogonodae</taxon>
        <taxon>Andropogoneae</taxon>
        <taxon>Tripsacinae</taxon>
        <taxon>Zea</taxon>
    </lineage>
</organism>
<dbReference type="InterPro" id="IPR035966">
    <property type="entry name" value="PKF_sf"/>
</dbReference>
<dbReference type="GO" id="GO:0003872">
    <property type="term" value="F:6-phosphofructokinase activity"/>
    <property type="evidence" value="ECO:0007669"/>
    <property type="project" value="InterPro"/>
</dbReference>
<sequence>MCSSLTSKHGCPRRGCGRFQTYNFYITKQICDAVLSRAEKDKNHGVILILKGLVESIHELYALLQEIHGFHGKGVSIEHISSQLSLWTSALFEFLPPFIRKQLLLHSVPDDSDQLSPIEIEKLLA</sequence>
<dbReference type="Gramene" id="Zm00001eb354160_T001">
    <property type="protein sequence ID" value="Zm00001eb354160_P001"/>
    <property type="gene ID" value="Zm00001eb354160"/>
</dbReference>
<evidence type="ECO:0000313" key="3">
    <source>
        <dbReference type="EnsemblPlants" id="Zm00001eb354160_P001"/>
    </source>
</evidence>
<dbReference type="EnsemblPlants" id="Zm00001eb354160_T001">
    <property type="protein sequence ID" value="Zm00001eb354160_P001"/>
    <property type="gene ID" value="Zm00001eb354160"/>
</dbReference>
<dbReference type="Proteomes" id="UP000007305">
    <property type="component" value="Chromosome 8"/>
</dbReference>
<keyword evidence="1" id="KW-0963">Cytoplasm</keyword>
<name>A0A804QNZ8_MAIZE</name>
<evidence type="ECO:0000313" key="4">
    <source>
        <dbReference type="Proteomes" id="UP000007305"/>
    </source>
</evidence>
<evidence type="ECO:0000256" key="2">
    <source>
        <dbReference type="ARBA" id="ARBA00023152"/>
    </source>
</evidence>
<accession>A0A804QNZ8</accession>
<proteinExistence type="predicted"/>
<keyword evidence="2" id="KW-0324">Glycolysis</keyword>
<dbReference type="Gene3D" id="3.40.50.460">
    <property type="entry name" value="Phosphofructokinase domain"/>
    <property type="match status" value="1"/>
</dbReference>
<protein>
    <submittedName>
        <fullName evidence="3">Uncharacterized protein</fullName>
    </submittedName>
</protein>
<dbReference type="PANTHER" id="PTHR43650">
    <property type="entry name" value="PYROPHOSPHATE--FRUCTOSE 6-PHOSPHATE 1-PHOSPHOTRANSFERASE"/>
    <property type="match status" value="1"/>
</dbReference>
<dbReference type="AlphaFoldDB" id="A0A804QNZ8"/>
<evidence type="ECO:0000256" key="1">
    <source>
        <dbReference type="ARBA" id="ARBA00022490"/>
    </source>
</evidence>
<reference evidence="3" key="2">
    <citation type="submission" date="2019-07" db="EMBL/GenBank/DDBJ databases">
        <authorList>
            <person name="Seetharam A."/>
            <person name="Woodhouse M."/>
            <person name="Cannon E."/>
        </authorList>
    </citation>
    <scope>NUCLEOTIDE SEQUENCE [LARGE SCALE GENOMIC DNA]</scope>
    <source>
        <strain evidence="3">cv. B73</strain>
    </source>
</reference>
<keyword evidence="4" id="KW-1185">Reference proteome</keyword>
<reference evidence="3" key="3">
    <citation type="submission" date="2021-05" db="UniProtKB">
        <authorList>
            <consortium name="EnsemblPlants"/>
        </authorList>
    </citation>
    <scope>IDENTIFICATION</scope>
    <source>
        <strain evidence="3">cv. B73</strain>
    </source>
</reference>